<dbReference type="GO" id="GO:0016887">
    <property type="term" value="F:ATP hydrolysis activity"/>
    <property type="evidence" value="ECO:0007669"/>
    <property type="project" value="InterPro"/>
</dbReference>
<dbReference type="InterPro" id="IPR003959">
    <property type="entry name" value="ATPase_AAA_core"/>
</dbReference>
<keyword evidence="4 12" id="KW-0547">Nucleotide-binding</keyword>
<evidence type="ECO:0000256" key="10">
    <source>
        <dbReference type="ARBA" id="ARBA00023136"/>
    </source>
</evidence>
<dbReference type="FunFam" id="3.40.50.300:FF:000768">
    <property type="entry name" value="Probable mitochondrial chaperone bcs1"/>
    <property type="match status" value="1"/>
</dbReference>
<dbReference type="GO" id="GO:0005524">
    <property type="term" value="F:ATP binding"/>
    <property type="evidence" value="ECO:0007669"/>
    <property type="project" value="UniProtKB-KW"/>
</dbReference>
<evidence type="ECO:0000256" key="4">
    <source>
        <dbReference type="ARBA" id="ARBA00022741"/>
    </source>
</evidence>
<evidence type="ECO:0000256" key="5">
    <source>
        <dbReference type="ARBA" id="ARBA00022792"/>
    </source>
</evidence>
<evidence type="ECO:0000313" key="17">
    <source>
        <dbReference type="Proteomes" id="UP000191144"/>
    </source>
</evidence>
<evidence type="ECO:0000256" key="2">
    <source>
        <dbReference type="ARBA" id="ARBA00007448"/>
    </source>
</evidence>
<proteinExistence type="inferred from homology"/>
<dbReference type="InterPro" id="IPR003960">
    <property type="entry name" value="ATPase_AAA_CS"/>
</dbReference>
<dbReference type="InterPro" id="IPR003593">
    <property type="entry name" value="AAA+_ATPase"/>
</dbReference>
<dbReference type="Pfam" id="PF08740">
    <property type="entry name" value="BCS1_N"/>
    <property type="match status" value="1"/>
</dbReference>
<dbReference type="CDD" id="cd19510">
    <property type="entry name" value="RecA-like_BCS1"/>
    <property type="match status" value="1"/>
</dbReference>
<comment type="similarity">
    <text evidence="2">Belongs to the AAA ATPase family. BCS1 subfamily.</text>
</comment>
<keyword evidence="3" id="KW-0812">Transmembrane</keyword>
<dbReference type="AlphaFoldDB" id="A0A1G4J7W5"/>
<feature type="domain" description="AAA+ ATPase" evidence="14">
    <location>
        <begin position="253"/>
        <end position="384"/>
    </location>
</feature>
<dbReference type="PANTHER" id="PTHR23070">
    <property type="entry name" value="BCS1 AAA-TYPE ATPASE"/>
    <property type="match status" value="1"/>
</dbReference>
<evidence type="ECO:0000259" key="15">
    <source>
        <dbReference type="SMART" id="SM01024"/>
    </source>
</evidence>
<evidence type="ECO:0000313" key="16">
    <source>
        <dbReference type="EMBL" id="SCU85860.1"/>
    </source>
</evidence>
<keyword evidence="6" id="KW-0378">Hydrolase</keyword>
<dbReference type="Proteomes" id="UP000191144">
    <property type="component" value="Chromosome D"/>
</dbReference>
<feature type="compositionally biased region" description="Basic and acidic residues" evidence="13">
    <location>
        <begin position="16"/>
        <end position="25"/>
    </location>
</feature>
<dbReference type="InterPro" id="IPR027417">
    <property type="entry name" value="P-loop_NTPase"/>
</dbReference>
<evidence type="ECO:0000256" key="3">
    <source>
        <dbReference type="ARBA" id="ARBA00022692"/>
    </source>
</evidence>
<dbReference type="OrthoDB" id="10251412at2759"/>
<dbReference type="SMART" id="SM01024">
    <property type="entry name" value="BCS1_N"/>
    <property type="match status" value="1"/>
</dbReference>
<reference evidence="17" key="1">
    <citation type="submission" date="2016-03" db="EMBL/GenBank/DDBJ databases">
        <authorList>
            <person name="Devillers Hugo."/>
        </authorList>
    </citation>
    <scope>NUCLEOTIDE SEQUENCE [LARGE SCALE GENOMIC DNA]</scope>
</reference>
<dbReference type="InterPro" id="IPR014851">
    <property type="entry name" value="BCS1_N"/>
</dbReference>
<evidence type="ECO:0000256" key="13">
    <source>
        <dbReference type="SAM" id="MobiDB-lite"/>
    </source>
</evidence>
<keyword evidence="10" id="KW-0472">Membrane</keyword>
<dbReference type="GO" id="GO:0005743">
    <property type="term" value="C:mitochondrial inner membrane"/>
    <property type="evidence" value="ECO:0007669"/>
    <property type="project" value="UniProtKB-SubCell"/>
</dbReference>
<organism evidence="16 17">
    <name type="scientific">Lachancea meyersii CBS 8951</name>
    <dbReference type="NCBI Taxonomy" id="1266667"/>
    <lineage>
        <taxon>Eukaryota</taxon>
        <taxon>Fungi</taxon>
        <taxon>Dikarya</taxon>
        <taxon>Ascomycota</taxon>
        <taxon>Saccharomycotina</taxon>
        <taxon>Saccharomycetes</taxon>
        <taxon>Saccharomycetales</taxon>
        <taxon>Saccharomycetaceae</taxon>
        <taxon>Lachancea</taxon>
    </lineage>
</organism>
<dbReference type="InterPro" id="IPR050747">
    <property type="entry name" value="Mitochondrial_chaperone_BCS1"/>
</dbReference>
<evidence type="ECO:0000256" key="9">
    <source>
        <dbReference type="ARBA" id="ARBA00023128"/>
    </source>
</evidence>
<feature type="region of interest" description="Disordered" evidence="13">
    <location>
        <begin position="1"/>
        <end position="26"/>
    </location>
</feature>
<dbReference type="Pfam" id="PF25426">
    <property type="entry name" value="AAA_lid_BCS1"/>
    <property type="match status" value="1"/>
</dbReference>
<feature type="domain" description="BCS1 N-terminal" evidence="15">
    <location>
        <begin position="53"/>
        <end position="222"/>
    </location>
</feature>
<keyword evidence="9" id="KW-0496">Mitochondrion</keyword>
<comment type="subcellular location">
    <subcellularLocation>
        <location evidence="1">Mitochondrion inner membrane</location>
        <topology evidence="1">Single-pass membrane protein</topology>
    </subcellularLocation>
</comment>
<feature type="compositionally biased region" description="Polar residues" evidence="13">
    <location>
        <begin position="1"/>
        <end position="10"/>
    </location>
</feature>
<dbReference type="InterPro" id="IPR057495">
    <property type="entry name" value="AAA_lid_BCS1"/>
</dbReference>
<dbReference type="EMBL" id="LT598482">
    <property type="protein sequence ID" value="SCU85860.1"/>
    <property type="molecule type" value="Genomic_DNA"/>
</dbReference>
<dbReference type="SMART" id="SM00382">
    <property type="entry name" value="AAA"/>
    <property type="match status" value="1"/>
</dbReference>
<dbReference type="SUPFAM" id="SSF52540">
    <property type="entry name" value="P-loop containing nucleoside triphosphate hydrolases"/>
    <property type="match status" value="1"/>
</dbReference>
<dbReference type="GO" id="GO:0034551">
    <property type="term" value="P:mitochondrial respiratory chain complex III assembly"/>
    <property type="evidence" value="ECO:0007669"/>
    <property type="project" value="UniProtKB-ARBA"/>
</dbReference>
<evidence type="ECO:0000256" key="7">
    <source>
        <dbReference type="ARBA" id="ARBA00022840"/>
    </source>
</evidence>
<gene>
    <name evidence="16" type="ORF">LAME_0D03246G</name>
</gene>
<dbReference type="PROSITE" id="PS00674">
    <property type="entry name" value="AAA"/>
    <property type="match status" value="1"/>
</dbReference>
<keyword evidence="17" id="KW-1185">Reference proteome</keyword>
<protein>
    <submittedName>
        <fullName evidence="16">LAME_0D03246g1_1</fullName>
    </submittedName>
</protein>
<evidence type="ECO:0000256" key="6">
    <source>
        <dbReference type="ARBA" id="ARBA00022801"/>
    </source>
</evidence>
<keyword evidence="5" id="KW-0999">Mitochondrion inner membrane</keyword>
<comment type="catalytic activity">
    <reaction evidence="11">
        <text>ATP + H2O = ADP + phosphate + H(+)</text>
        <dbReference type="Rhea" id="RHEA:13065"/>
        <dbReference type="ChEBI" id="CHEBI:15377"/>
        <dbReference type="ChEBI" id="CHEBI:15378"/>
        <dbReference type="ChEBI" id="CHEBI:30616"/>
        <dbReference type="ChEBI" id="CHEBI:43474"/>
        <dbReference type="ChEBI" id="CHEBI:456216"/>
    </reaction>
    <physiologicalReaction direction="left-to-right" evidence="11">
        <dbReference type="Rhea" id="RHEA:13066"/>
    </physiologicalReaction>
</comment>
<keyword evidence="7 12" id="KW-0067">ATP-binding</keyword>
<sequence length="450" mass="50195">MDGSNGASGNSPPPFDLEKLRKDSDGSMSGMATSLLHQVVQGNPYFAAGGGLMILGSGLALARSGIIRISGLLYRQLLVDMEIPSKDKSYLWFLEWMAKHPHRSSRHLSVETNFIQHDNGSVSTKFSLVPGPGNHLIRYKGAFMLIKRERSGKMLDMTSGTPFETVTLTTLYRDRMLFRDLLSDAKNLAVKAKDGKTVVFTSWGPEWRPFGQPKAKRLLPSVILDKGIKDSILHDVKEFLQNGRWYLERGIPYRRGYLLYGPPGSGKTSFIQALAGELDYNICIMNLSEANLTDDRLNHLMNNIPERSILLLEDIDAAFNKRTQTGEKGFQSGVTFSGLLNALDGVASSEETITFMTTNHPELLDPAIMRPGRIDYKVFVGNATPYQVGQMFMKFYPGEEKYCKEFVKKASALNASISTAQLQGLFVFNKDNPESAIRMVETLKFPNHVF</sequence>
<evidence type="ECO:0000259" key="14">
    <source>
        <dbReference type="SMART" id="SM00382"/>
    </source>
</evidence>
<evidence type="ECO:0000256" key="8">
    <source>
        <dbReference type="ARBA" id="ARBA00022989"/>
    </source>
</evidence>
<dbReference type="Gene3D" id="3.40.50.300">
    <property type="entry name" value="P-loop containing nucleotide triphosphate hydrolases"/>
    <property type="match status" value="1"/>
</dbReference>
<keyword evidence="8" id="KW-1133">Transmembrane helix</keyword>
<evidence type="ECO:0000256" key="11">
    <source>
        <dbReference type="ARBA" id="ARBA00048778"/>
    </source>
</evidence>
<evidence type="ECO:0000256" key="1">
    <source>
        <dbReference type="ARBA" id="ARBA00004434"/>
    </source>
</evidence>
<accession>A0A1G4J7W5</accession>
<dbReference type="Pfam" id="PF00004">
    <property type="entry name" value="AAA"/>
    <property type="match status" value="1"/>
</dbReference>
<name>A0A1G4J7W5_9SACH</name>
<evidence type="ECO:0000256" key="12">
    <source>
        <dbReference type="RuleBase" id="RU003651"/>
    </source>
</evidence>